<dbReference type="InterPro" id="IPR035472">
    <property type="entry name" value="RpiR-like_SIS"/>
</dbReference>
<dbReference type="PROSITE" id="PS51464">
    <property type="entry name" value="SIS"/>
    <property type="match status" value="1"/>
</dbReference>
<dbReference type="GO" id="GO:0003700">
    <property type="term" value="F:DNA-binding transcription factor activity"/>
    <property type="evidence" value="ECO:0007669"/>
    <property type="project" value="InterPro"/>
</dbReference>
<dbReference type="PROSITE" id="PS51071">
    <property type="entry name" value="HTH_RPIR"/>
    <property type="match status" value="1"/>
</dbReference>
<accession>M1Z3R2</accession>
<dbReference type="RefSeq" id="WP_005582197.1">
    <property type="nucleotide sequence ID" value="NZ_LT669839.1"/>
</dbReference>
<dbReference type="Gene3D" id="3.40.50.10490">
    <property type="entry name" value="Glucose-6-phosphate isomerase like protein, domain 1"/>
    <property type="match status" value="1"/>
</dbReference>
<dbReference type="EMBL" id="LT669839">
    <property type="protein sequence ID" value="SHD77118.1"/>
    <property type="molecule type" value="Genomic_DNA"/>
</dbReference>
<dbReference type="InterPro" id="IPR001347">
    <property type="entry name" value="SIS_dom"/>
</dbReference>
<keyword evidence="2" id="KW-0238">DNA-binding</keyword>
<dbReference type="GO" id="GO:0003677">
    <property type="term" value="F:DNA binding"/>
    <property type="evidence" value="ECO:0007669"/>
    <property type="project" value="UniProtKB-KW"/>
</dbReference>
<dbReference type="Proteomes" id="UP000245423">
    <property type="component" value="Chromosome 1"/>
</dbReference>
<dbReference type="InterPro" id="IPR047640">
    <property type="entry name" value="RpiR-like"/>
</dbReference>
<dbReference type="InterPro" id="IPR046348">
    <property type="entry name" value="SIS_dom_sf"/>
</dbReference>
<dbReference type="PANTHER" id="PTHR30514:SF18">
    <property type="entry name" value="RPIR-FAMILY TRANSCRIPTIONAL REGULATOR"/>
    <property type="match status" value="1"/>
</dbReference>
<keyword evidence="1" id="KW-0805">Transcription regulation</keyword>
<dbReference type="HOGENOM" id="CLU_055769_1_1_9"/>
<dbReference type="PANTHER" id="PTHR30514">
    <property type="entry name" value="GLUCOKINASE"/>
    <property type="match status" value="1"/>
</dbReference>
<evidence type="ECO:0000313" key="6">
    <source>
        <dbReference type="EMBL" id="SHD77118.1"/>
    </source>
</evidence>
<dbReference type="SUPFAM" id="SSF46689">
    <property type="entry name" value="Homeodomain-like"/>
    <property type="match status" value="1"/>
</dbReference>
<dbReference type="SUPFAM" id="SSF53697">
    <property type="entry name" value="SIS domain"/>
    <property type="match status" value="1"/>
</dbReference>
<dbReference type="GO" id="GO:0097367">
    <property type="term" value="F:carbohydrate derivative binding"/>
    <property type="evidence" value="ECO:0007669"/>
    <property type="project" value="InterPro"/>
</dbReference>
<organism evidence="6 7">
    <name type="scientific">[Clostridium] ultunense Esp</name>
    <dbReference type="NCBI Taxonomy" id="1288971"/>
    <lineage>
        <taxon>Bacteria</taxon>
        <taxon>Bacillati</taxon>
        <taxon>Bacillota</taxon>
        <taxon>Tissierellia</taxon>
        <taxon>Tissierellales</taxon>
        <taxon>Tepidimicrobiaceae</taxon>
        <taxon>Schnuerera</taxon>
    </lineage>
</organism>
<keyword evidence="3" id="KW-0804">Transcription</keyword>
<dbReference type="Gene3D" id="1.10.10.10">
    <property type="entry name" value="Winged helix-like DNA-binding domain superfamily/Winged helix DNA-binding domain"/>
    <property type="match status" value="1"/>
</dbReference>
<dbReference type="InterPro" id="IPR009057">
    <property type="entry name" value="Homeodomain-like_sf"/>
</dbReference>
<reference evidence="6 7" key="1">
    <citation type="submission" date="2016-11" db="EMBL/GenBank/DDBJ databases">
        <authorList>
            <person name="Manzoor S."/>
        </authorList>
    </citation>
    <scope>NUCLEOTIDE SEQUENCE [LARGE SCALE GENOMIC DNA]</scope>
    <source>
        <strain evidence="6">Clostridium ultunense strain Esp</strain>
    </source>
</reference>
<evidence type="ECO:0000313" key="7">
    <source>
        <dbReference type="Proteomes" id="UP000245423"/>
    </source>
</evidence>
<evidence type="ECO:0000259" key="4">
    <source>
        <dbReference type="PROSITE" id="PS51071"/>
    </source>
</evidence>
<sequence>MEKYVDLIKVIQNNFNRLSKGQKLIAEFIMNNYDRAAFMTAATLGETVGVSESTVVRFANTLGYDGYRELQKELQELIKNKLTTVQRISLSKDFTDYENALKLVVKKDMDNIEKTLNEIDYHAFQRAVEITLKADNVFVLGLRSSSFLAGYLGFYLNFLLSNVKVVTSGPSDVFEQLLKATDEDVIIGISYPRYSKRTLEALDYGKEKGCKIIGITDSLISPAAQYADTTLIASSNMLSFVDSLVAPMSLINAFIIALGTEKKNDITAYFEDLEKIWKKHNVYNTNNKNNK</sequence>
<dbReference type="Pfam" id="PF01380">
    <property type="entry name" value="SIS"/>
    <property type="match status" value="1"/>
</dbReference>
<evidence type="ECO:0000256" key="1">
    <source>
        <dbReference type="ARBA" id="ARBA00023015"/>
    </source>
</evidence>
<protein>
    <submittedName>
        <fullName evidence="6">Transcriptional regulator, RpiR family</fullName>
    </submittedName>
</protein>
<dbReference type="InterPro" id="IPR036388">
    <property type="entry name" value="WH-like_DNA-bd_sf"/>
</dbReference>
<evidence type="ECO:0000256" key="3">
    <source>
        <dbReference type="ARBA" id="ARBA00023163"/>
    </source>
</evidence>
<proteinExistence type="predicted"/>
<dbReference type="AlphaFoldDB" id="M1Z3R2"/>
<name>M1Z3R2_9FIRM</name>
<feature type="domain" description="HTH rpiR-type" evidence="4">
    <location>
        <begin position="5"/>
        <end position="81"/>
    </location>
</feature>
<keyword evidence="7" id="KW-1185">Reference proteome</keyword>
<dbReference type="GO" id="GO:1901135">
    <property type="term" value="P:carbohydrate derivative metabolic process"/>
    <property type="evidence" value="ECO:0007669"/>
    <property type="project" value="InterPro"/>
</dbReference>
<dbReference type="Pfam" id="PF01418">
    <property type="entry name" value="HTH_6"/>
    <property type="match status" value="1"/>
</dbReference>
<evidence type="ECO:0000256" key="2">
    <source>
        <dbReference type="ARBA" id="ARBA00023125"/>
    </source>
</evidence>
<feature type="domain" description="SIS" evidence="5">
    <location>
        <begin position="127"/>
        <end position="265"/>
    </location>
</feature>
<dbReference type="OrthoDB" id="2930at2"/>
<gene>
    <name evidence="6" type="ORF">CUESP1_1755</name>
</gene>
<dbReference type="InterPro" id="IPR000281">
    <property type="entry name" value="HTH_RpiR"/>
</dbReference>
<evidence type="ECO:0000259" key="5">
    <source>
        <dbReference type="PROSITE" id="PS51464"/>
    </source>
</evidence>
<dbReference type="CDD" id="cd05013">
    <property type="entry name" value="SIS_RpiR"/>
    <property type="match status" value="1"/>
</dbReference>